<evidence type="ECO:0008006" key="4">
    <source>
        <dbReference type="Google" id="ProtNLM"/>
    </source>
</evidence>
<dbReference type="RefSeq" id="WP_163910958.1">
    <property type="nucleotide sequence ID" value="NZ_AP022577.1"/>
</dbReference>
<feature type="transmembrane region" description="Helical" evidence="1">
    <location>
        <begin position="91"/>
        <end position="109"/>
    </location>
</feature>
<feature type="transmembrane region" description="Helical" evidence="1">
    <location>
        <begin position="18"/>
        <end position="38"/>
    </location>
</feature>
<dbReference type="InterPro" id="IPR009339">
    <property type="entry name" value="DUF998"/>
</dbReference>
<gene>
    <name evidence="2" type="ORF">MAUB_08580</name>
</gene>
<reference evidence="2 3" key="1">
    <citation type="journal article" date="2019" name="Emerg. Microbes Infect.">
        <title>Comprehensive subspecies identification of 175 nontuberculous mycobacteria species based on 7547 genomic profiles.</title>
        <authorList>
            <person name="Matsumoto Y."/>
            <person name="Kinjo T."/>
            <person name="Motooka D."/>
            <person name="Nabeya D."/>
            <person name="Jung N."/>
            <person name="Uechi K."/>
            <person name="Horii T."/>
            <person name="Iida T."/>
            <person name="Fujita J."/>
            <person name="Nakamura S."/>
        </authorList>
    </citation>
    <scope>NUCLEOTIDE SEQUENCE [LARGE SCALE GENOMIC DNA]</scope>
    <source>
        <strain evidence="2 3">JCM 15296</strain>
    </source>
</reference>
<feature type="transmembrane region" description="Helical" evidence="1">
    <location>
        <begin position="140"/>
        <end position="160"/>
    </location>
</feature>
<evidence type="ECO:0000313" key="3">
    <source>
        <dbReference type="Proteomes" id="UP000465609"/>
    </source>
</evidence>
<accession>A0ABN5YMI3</accession>
<sequence>MISTPVSTPQFRPVPQPWLLVVLAGLIGYCDFPLQWVIGSPLSPTRSYISELSVAGQPAYQAFRIGDLAAGFGLTALAGILLLWRPSPPMRLGSVALTIAAATAIIDALSPMTCTPSTDVQCWDGDHAAVLAQLSQLHTISGVIGFAAMVIAMAASGTALRRQSETRHLGSAGLVVAAVGAVLGCVQIGMALAGSDWTGLFERIQVLTMTAYLTALTIVIARSAGLRRNRLRSEKRRPYPHPAGSRAN</sequence>
<feature type="transmembrane region" description="Helical" evidence="1">
    <location>
        <begin position="62"/>
        <end position="84"/>
    </location>
</feature>
<dbReference type="Proteomes" id="UP000465609">
    <property type="component" value="Chromosome"/>
</dbReference>
<keyword evidence="1" id="KW-0812">Transmembrane</keyword>
<name>A0ABN5YMI3_9MYCO</name>
<proteinExistence type="predicted"/>
<evidence type="ECO:0000256" key="1">
    <source>
        <dbReference type="SAM" id="Phobius"/>
    </source>
</evidence>
<keyword evidence="3" id="KW-1185">Reference proteome</keyword>
<protein>
    <recommendedName>
        <fullName evidence="4">DUF998 domain-containing protein</fullName>
    </recommendedName>
</protein>
<dbReference type="EMBL" id="AP022577">
    <property type="protein sequence ID" value="BBX82985.1"/>
    <property type="molecule type" value="Genomic_DNA"/>
</dbReference>
<keyword evidence="1" id="KW-0472">Membrane</keyword>
<keyword evidence="1" id="KW-1133">Transmembrane helix</keyword>
<feature type="transmembrane region" description="Helical" evidence="1">
    <location>
        <begin position="204"/>
        <end position="226"/>
    </location>
</feature>
<organism evidence="2 3">
    <name type="scientific">Mycolicibacterium aubagnense</name>
    <dbReference type="NCBI Taxonomy" id="319707"/>
    <lineage>
        <taxon>Bacteria</taxon>
        <taxon>Bacillati</taxon>
        <taxon>Actinomycetota</taxon>
        <taxon>Actinomycetes</taxon>
        <taxon>Mycobacteriales</taxon>
        <taxon>Mycobacteriaceae</taxon>
        <taxon>Mycolicibacterium</taxon>
    </lineage>
</organism>
<feature type="transmembrane region" description="Helical" evidence="1">
    <location>
        <begin position="172"/>
        <end position="192"/>
    </location>
</feature>
<evidence type="ECO:0000313" key="2">
    <source>
        <dbReference type="EMBL" id="BBX82985.1"/>
    </source>
</evidence>
<dbReference type="Pfam" id="PF06197">
    <property type="entry name" value="DUF998"/>
    <property type="match status" value="1"/>
</dbReference>